<reference evidence="2 3" key="1">
    <citation type="submission" date="2018-11" db="EMBL/GenBank/DDBJ databases">
        <title>Whole genome sequence of Streptomyces chrestomyceticus NBRC 13444(T).</title>
        <authorList>
            <person name="Komaki H."/>
            <person name="Tamura T."/>
        </authorList>
    </citation>
    <scope>NUCLEOTIDE SEQUENCE [LARGE SCALE GENOMIC DNA]</scope>
    <source>
        <strain evidence="2 3">NBRC 13444</strain>
    </source>
</reference>
<evidence type="ECO:0008006" key="4">
    <source>
        <dbReference type="Google" id="ProtNLM"/>
    </source>
</evidence>
<keyword evidence="1" id="KW-0732">Signal</keyword>
<comment type="caution">
    <text evidence="2">The sequence shown here is derived from an EMBL/GenBank/DDBJ whole genome shotgun (WGS) entry which is preliminary data.</text>
</comment>
<dbReference type="EMBL" id="BHZC01000001">
    <property type="protein sequence ID" value="GCD37217.1"/>
    <property type="molecule type" value="Genomic_DNA"/>
</dbReference>
<dbReference type="RefSeq" id="WP_125046595.1">
    <property type="nucleotide sequence ID" value="NZ_BHZC01000001.1"/>
</dbReference>
<proteinExistence type="predicted"/>
<feature type="chain" id="PRO_5030895790" description="Secreted protein" evidence="1">
    <location>
        <begin position="33"/>
        <end position="149"/>
    </location>
</feature>
<evidence type="ECO:0000313" key="3">
    <source>
        <dbReference type="Proteomes" id="UP000287830"/>
    </source>
</evidence>
<evidence type="ECO:0000313" key="2">
    <source>
        <dbReference type="EMBL" id="GCD37217.1"/>
    </source>
</evidence>
<dbReference type="GeneID" id="95623824"/>
<accession>A0A7U9KYQ5</accession>
<organism evidence="2 3">
    <name type="scientific">Streptomyces chrestomyceticus JCM 4735</name>
    <dbReference type="NCBI Taxonomy" id="1306181"/>
    <lineage>
        <taxon>Bacteria</taxon>
        <taxon>Bacillati</taxon>
        <taxon>Actinomycetota</taxon>
        <taxon>Actinomycetes</taxon>
        <taxon>Kitasatosporales</taxon>
        <taxon>Streptomycetaceae</taxon>
        <taxon>Streptomyces</taxon>
    </lineage>
</organism>
<evidence type="ECO:0000256" key="1">
    <source>
        <dbReference type="SAM" id="SignalP"/>
    </source>
</evidence>
<dbReference type="Proteomes" id="UP000287830">
    <property type="component" value="Unassembled WGS sequence"/>
</dbReference>
<sequence length="149" mass="15079">MQSTRLKARLAGTAATVAVLGGAALATAPAAAAKANVLSIDQVTYDGQRLSVHLGYSCDTGYTWGLSGKAVTTDGQAGPASSAAGTVAIGDLTCDYRTRALKLDLTQAAGAHFAAGDQVKVTVDFTEENGPGLEGEEIITTLRAPAPTR</sequence>
<feature type="signal peptide" evidence="1">
    <location>
        <begin position="1"/>
        <end position="32"/>
    </location>
</feature>
<protein>
    <recommendedName>
        <fullName evidence="4">Secreted protein</fullName>
    </recommendedName>
</protein>
<dbReference type="OrthoDB" id="4229392at2"/>
<gene>
    <name evidence="2" type="ORF">OEIGOIKO_05002</name>
</gene>
<name>A0A7U9KYQ5_9ACTN</name>
<dbReference type="AlphaFoldDB" id="A0A7U9KYQ5"/>